<name>A0A7W3W3L4_9PSEU</name>
<dbReference type="PROSITE" id="PS51194">
    <property type="entry name" value="HELICASE_CTER"/>
    <property type="match status" value="1"/>
</dbReference>
<feature type="region of interest" description="Disordered" evidence="1">
    <location>
        <begin position="78"/>
        <end position="108"/>
    </location>
</feature>
<evidence type="ECO:0000259" key="2">
    <source>
        <dbReference type="PROSITE" id="PS51192"/>
    </source>
</evidence>
<dbReference type="RefSeq" id="WP_182894891.1">
    <property type="nucleotide sequence ID" value="NZ_JACGZW010000012.1"/>
</dbReference>
<gene>
    <name evidence="4" type="ORF">H4281_33730</name>
</gene>
<dbReference type="InterPro" id="IPR006935">
    <property type="entry name" value="Helicase/UvrB_N"/>
</dbReference>
<keyword evidence="4" id="KW-0547">Nucleotide-binding</keyword>
<feature type="domain" description="Helicase ATP-binding" evidence="2">
    <location>
        <begin position="131"/>
        <end position="293"/>
    </location>
</feature>
<dbReference type="GO" id="GO:0003677">
    <property type="term" value="F:DNA binding"/>
    <property type="evidence" value="ECO:0007669"/>
    <property type="project" value="InterPro"/>
</dbReference>
<evidence type="ECO:0000259" key="3">
    <source>
        <dbReference type="PROSITE" id="PS51194"/>
    </source>
</evidence>
<keyword evidence="4" id="KW-0067">ATP-binding</keyword>
<dbReference type="GO" id="GO:0005829">
    <property type="term" value="C:cytosol"/>
    <property type="evidence" value="ECO:0007669"/>
    <property type="project" value="TreeGrafter"/>
</dbReference>
<dbReference type="SUPFAM" id="SSF52540">
    <property type="entry name" value="P-loop containing nucleoside triphosphate hydrolases"/>
    <property type="match status" value="1"/>
</dbReference>
<feature type="domain" description="Helicase C-terminal" evidence="3">
    <location>
        <begin position="331"/>
        <end position="493"/>
    </location>
</feature>
<dbReference type="PANTHER" id="PTHR47396:SF1">
    <property type="entry name" value="ATP-DEPENDENT HELICASE IRC3-RELATED"/>
    <property type="match status" value="1"/>
</dbReference>
<dbReference type="Pfam" id="PF04851">
    <property type="entry name" value="ResIII"/>
    <property type="match status" value="1"/>
</dbReference>
<reference evidence="4 5" key="1">
    <citation type="submission" date="2020-08" db="EMBL/GenBank/DDBJ databases">
        <title>Amycolatopsis sp. nov. DR6-1 isolated from Dendrobium heterocarpum.</title>
        <authorList>
            <person name="Tedsree N."/>
            <person name="Kuncharoen N."/>
            <person name="Likhitwitayawuid K."/>
            <person name="Tanasupawat S."/>
        </authorList>
    </citation>
    <scope>NUCLEOTIDE SEQUENCE [LARGE SCALE GENOMIC DNA]</scope>
    <source>
        <strain evidence="4 5">DR6-1</strain>
    </source>
</reference>
<dbReference type="Pfam" id="PF00271">
    <property type="entry name" value="Helicase_C"/>
    <property type="match status" value="1"/>
</dbReference>
<protein>
    <submittedName>
        <fullName evidence="4">DEAD/DEAH box helicase family protein</fullName>
    </submittedName>
</protein>
<dbReference type="CDD" id="cd17926">
    <property type="entry name" value="DEXHc_RE"/>
    <property type="match status" value="1"/>
</dbReference>
<evidence type="ECO:0000313" key="5">
    <source>
        <dbReference type="Proteomes" id="UP000526734"/>
    </source>
</evidence>
<dbReference type="AlphaFoldDB" id="A0A7W3W3L4"/>
<dbReference type="GO" id="GO:0005524">
    <property type="term" value="F:ATP binding"/>
    <property type="evidence" value="ECO:0007669"/>
    <property type="project" value="InterPro"/>
</dbReference>
<dbReference type="SMART" id="SM00490">
    <property type="entry name" value="HELICc"/>
    <property type="match status" value="1"/>
</dbReference>
<dbReference type="PANTHER" id="PTHR47396">
    <property type="entry name" value="TYPE I RESTRICTION ENZYME ECOKI R PROTEIN"/>
    <property type="match status" value="1"/>
</dbReference>
<dbReference type="GO" id="GO:0004386">
    <property type="term" value="F:helicase activity"/>
    <property type="evidence" value="ECO:0007669"/>
    <property type="project" value="UniProtKB-KW"/>
</dbReference>
<dbReference type="SMART" id="SM00487">
    <property type="entry name" value="DEXDc"/>
    <property type="match status" value="1"/>
</dbReference>
<evidence type="ECO:0000313" key="4">
    <source>
        <dbReference type="EMBL" id="MBB1158133.1"/>
    </source>
</evidence>
<keyword evidence="4" id="KW-0347">Helicase</keyword>
<keyword evidence="4" id="KW-0378">Hydrolase</keyword>
<evidence type="ECO:0000256" key="1">
    <source>
        <dbReference type="SAM" id="MobiDB-lite"/>
    </source>
</evidence>
<comment type="caution">
    <text evidence="4">The sequence shown here is derived from an EMBL/GenBank/DDBJ whole genome shotgun (WGS) entry which is preliminary data.</text>
</comment>
<keyword evidence="5" id="KW-1185">Reference proteome</keyword>
<dbReference type="Gene3D" id="3.40.50.300">
    <property type="entry name" value="P-loop containing nucleotide triphosphate hydrolases"/>
    <property type="match status" value="2"/>
</dbReference>
<dbReference type="InterPro" id="IPR027417">
    <property type="entry name" value="P-loop_NTPase"/>
</dbReference>
<dbReference type="GO" id="GO:0016787">
    <property type="term" value="F:hydrolase activity"/>
    <property type="evidence" value="ECO:0007669"/>
    <property type="project" value="InterPro"/>
</dbReference>
<dbReference type="CDD" id="cd18785">
    <property type="entry name" value="SF2_C"/>
    <property type="match status" value="1"/>
</dbReference>
<dbReference type="InterPro" id="IPR050742">
    <property type="entry name" value="Helicase_Restrict-Modif_Enz"/>
</dbReference>
<accession>A0A7W3W3L4</accession>
<organism evidence="4 5">
    <name type="scientific">Amycolatopsis dendrobii</name>
    <dbReference type="NCBI Taxonomy" id="2760662"/>
    <lineage>
        <taxon>Bacteria</taxon>
        <taxon>Bacillati</taxon>
        <taxon>Actinomycetota</taxon>
        <taxon>Actinomycetes</taxon>
        <taxon>Pseudonocardiales</taxon>
        <taxon>Pseudonocardiaceae</taxon>
        <taxon>Amycolatopsis</taxon>
    </lineage>
</organism>
<dbReference type="InterPro" id="IPR014001">
    <property type="entry name" value="Helicase_ATP-bd"/>
</dbReference>
<dbReference type="PROSITE" id="PS51192">
    <property type="entry name" value="HELICASE_ATP_BIND_1"/>
    <property type="match status" value="1"/>
</dbReference>
<proteinExistence type="predicted"/>
<dbReference type="InterPro" id="IPR001650">
    <property type="entry name" value="Helicase_C-like"/>
</dbReference>
<dbReference type="Proteomes" id="UP000526734">
    <property type="component" value="Unassembled WGS sequence"/>
</dbReference>
<sequence>MHVSTSRVWAAPLVVEGNTVRQLLVEAGELEVTDQDGPHVRSRFGVWPATRDGEGPADGPLTAILPTVRGTGGRVSWTGTRELSDPSAVRSSHTGAIGFRAPDEPHSLRRPQIGALHSVIGHWSSGVTDPGIVVMPTGTGKTETMLALFVTVRPHRLLVVVPTSALRDQVAAKFETLGILQREQIVSADAVRPCVAKLEHGLTDPGNAAQLLNAINVVVATPQSVGACSEEARGVFLGGFSHLMVDEAHHAPAPSWTTIIDSFSDRRVLLFTATPFREDRKSLPGRVIFRFPLREAQRDGYFTTIDYQTVASLDDTDEALADLALARLRSDLAADYDHVLMARARSVTRAKAIQSLYASKAPELSPVLLYDNLPAPKRKAVLQAIHSRESRVIVCVDMLGEGFDLPALKVAALHDAKKSLSPMIQFIGRFTRSTSTSRIGTASAFVAKDHSTALSPLRDLLREDADWNLLLHDITERVTRAAEETSTFDASFSGGPDEVTTPSLEPKMSAIAHRAPIPAWDPAAAVDYYGSHTVLDANVAIGADETVAWLVLEHRSEVSWGEVQNLEERSYELILMYFDQSKRILYIHSSENNGDYVELAEAVLGQGTTLINGPSTFRVLARLNRLIPTNIGLLDSRDHFTRFSMFVGSDVLEALDQRHKQGKSQTHIATSGFDQGEKVTISAALSGRFWSVTTAPDLRAWKQWCDVQGEKLTDDSIDLEAIFDGFVIPEDVRERPAHPLLAAEWQWQFYAGARSTLTIDFDDKSYQVVDVEFAVDDHSSTGPLRLSLVTPAWRIPYEADFDEHGLVYSPVGADGLVSNRRTTVPLRLWLNKNKPNLLFAGDRMLTHDDRLHAPWHDLSPYPKDQLVTLGWENVDVKVESQGIGRNPRSIQAYMSALLRASDAFDFLLDDDRAYEAADLVGLRADDTDLHITLVHCKFSKEKTAGARLDDLYEVCGQAVRSAKWRQHGALPLLRHLERRAKNYHARTGSSPFEIGDIAALHRITDIAEQLRPRFRILIAQPGFSKADADVDHLSLIAGADHYIRTMTAGTFEFCCHE</sequence>
<dbReference type="EMBL" id="JACGZW010000012">
    <property type="protein sequence ID" value="MBB1158133.1"/>
    <property type="molecule type" value="Genomic_DNA"/>
</dbReference>